<comment type="caution">
    <text evidence="1">The sequence shown here is derived from an EMBL/GenBank/DDBJ whole genome shotgun (WGS) entry which is preliminary data.</text>
</comment>
<dbReference type="Pfam" id="PF20475">
    <property type="entry name" value="DUF6717"/>
    <property type="match status" value="1"/>
</dbReference>
<accession>A0A0F8ZBJ4</accession>
<proteinExistence type="predicted"/>
<dbReference type="EMBL" id="LAZR01048793">
    <property type="protein sequence ID" value="KKK91123.1"/>
    <property type="molecule type" value="Genomic_DNA"/>
</dbReference>
<gene>
    <name evidence="1" type="ORF">LCGC14_2716130</name>
</gene>
<dbReference type="InterPro" id="IPR046562">
    <property type="entry name" value="DUF6717"/>
</dbReference>
<protein>
    <submittedName>
        <fullName evidence="1">Uncharacterized protein</fullName>
    </submittedName>
</protein>
<organism evidence="1">
    <name type="scientific">marine sediment metagenome</name>
    <dbReference type="NCBI Taxonomy" id="412755"/>
    <lineage>
        <taxon>unclassified sequences</taxon>
        <taxon>metagenomes</taxon>
        <taxon>ecological metagenomes</taxon>
    </lineage>
</organism>
<reference evidence="1" key="1">
    <citation type="journal article" date="2015" name="Nature">
        <title>Complex archaea that bridge the gap between prokaryotes and eukaryotes.</title>
        <authorList>
            <person name="Spang A."/>
            <person name="Saw J.H."/>
            <person name="Jorgensen S.L."/>
            <person name="Zaremba-Niedzwiedzka K."/>
            <person name="Martijn J."/>
            <person name="Lind A.E."/>
            <person name="van Eijk R."/>
            <person name="Schleper C."/>
            <person name="Guy L."/>
            <person name="Ettema T.J."/>
        </authorList>
    </citation>
    <scope>NUCLEOTIDE SEQUENCE</scope>
</reference>
<evidence type="ECO:0000313" key="1">
    <source>
        <dbReference type="EMBL" id="KKK91123.1"/>
    </source>
</evidence>
<dbReference type="AlphaFoldDB" id="A0A0F8ZBJ4"/>
<sequence>MNQINVIKPYFLAEIDSWVFDDPAKGLVQEPFVMGVGEMIDVLTADFPNAPGGFKLMFSDQEFPVEEGSQSARLTFFEEEMGGAWYVGKFYQGFTDYDFSQGTTEYHMEGWLCPALLKYYPKPPMFLYIAASP</sequence>
<feature type="non-terminal residue" evidence="1">
    <location>
        <position position="133"/>
    </location>
</feature>
<name>A0A0F8ZBJ4_9ZZZZ</name>